<keyword evidence="4" id="KW-0963">Cytoplasm</keyword>
<dbReference type="Pfam" id="PF18808">
    <property type="entry name" value="Importin_rep_4"/>
    <property type="match status" value="1"/>
</dbReference>
<dbReference type="InterPro" id="IPR058584">
    <property type="entry name" value="IMB1_TNPO1-like_TPR"/>
</dbReference>
<dbReference type="InterPro" id="IPR034085">
    <property type="entry name" value="TOG"/>
</dbReference>
<name>A0A0K9PCL9_ZOSMR</name>
<proteinExistence type="predicted"/>
<keyword evidence="7" id="KW-0007">Acetylation</keyword>
<dbReference type="GO" id="GO:0006606">
    <property type="term" value="P:protein import into nucleus"/>
    <property type="evidence" value="ECO:0000318"/>
    <property type="project" value="GO_Central"/>
</dbReference>
<dbReference type="PANTHER" id="PTHR10527">
    <property type="entry name" value="IMPORTIN BETA"/>
    <property type="match status" value="1"/>
</dbReference>
<dbReference type="GO" id="GO:0005737">
    <property type="term" value="C:cytoplasm"/>
    <property type="evidence" value="ECO:0000318"/>
    <property type="project" value="GO_Central"/>
</dbReference>
<dbReference type="EMBL" id="LFYR01000991">
    <property type="protein sequence ID" value="KMZ65965.1"/>
    <property type="molecule type" value="Genomic_DNA"/>
</dbReference>
<dbReference type="SUPFAM" id="SSF48371">
    <property type="entry name" value="ARM repeat"/>
    <property type="match status" value="1"/>
</dbReference>
<reference evidence="12" key="1">
    <citation type="journal article" date="2016" name="Nature">
        <title>The genome of the seagrass Zostera marina reveals angiosperm adaptation to the sea.</title>
        <authorList>
            <person name="Olsen J.L."/>
            <person name="Rouze P."/>
            <person name="Verhelst B."/>
            <person name="Lin Y.-C."/>
            <person name="Bayer T."/>
            <person name="Collen J."/>
            <person name="Dattolo E."/>
            <person name="De Paoli E."/>
            <person name="Dittami S."/>
            <person name="Maumus F."/>
            <person name="Michel G."/>
            <person name="Kersting A."/>
            <person name="Lauritano C."/>
            <person name="Lohaus R."/>
            <person name="Toepel M."/>
            <person name="Tonon T."/>
            <person name="Vanneste K."/>
            <person name="Amirebrahimi M."/>
            <person name="Brakel J."/>
            <person name="Bostroem C."/>
            <person name="Chovatia M."/>
            <person name="Grimwood J."/>
            <person name="Jenkins J.W."/>
            <person name="Jueterbock A."/>
            <person name="Mraz A."/>
            <person name="Stam W.T."/>
            <person name="Tice H."/>
            <person name="Bornberg-Bauer E."/>
            <person name="Green P.J."/>
            <person name="Pearson G.A."/>
            <person name="Procaccini G."/>
            <person name="Duarte C.M."/>
            <person name="Schmutz J."/>
            <person name="Reusch T.B.H."/>
            <person name="Van de Peer Y."/>
        </authorList>
    </citation>
    <scope>NUCLEOTIDE SEQUENCE [LARGE SCALE GENOMIC DNA]</scope>
    <source>
        <strain evidence="12">cv. Finnish</strain>
    </source>
</reference>
<keyword evidence="5" id="KW-0677">Repeat</keyword>
<dbReference type="OMA" id="PKRFVQE"/>
<evidence type="ECO:0000256" key="8">
    <source>
        <dbReference type="ARBA" id="ARBA00023242"/>
    </source>
</evidence>
<dbReference type="InterPro" id="IPR011989">
    <property type="entry name" value="ARM-like"/>
</dbReference>
<dbReference type="InterPro" id="IPR057672">
    <property type="entry name" value="TPR_IPO4/5"/>
</dbReference>
<evidence type="ECO:0000256" key="3">
    <source>
        <dbReference type="ARBA" id="ARBA00022448"/>
    </source>
</evidence>
<dbReference type="GO" id="GO:0061608">
    <property type="term" value="F:nuclear import signal receptor activity"/>
    <property type="evidence" value="ECO:0000318"/>
    <property type="project" value="GO_Central"/>
</dbReference>
<dbReference type="InterPro" id="IPR041653">
    <property type="entry name" value="Importin_rep_4"/>
</dbReference>
<dbReference type="Pfam" id="PF25574">
    <property type="entry name" value="TPR_IMB1"/>
    <property type="match status" value="1"/>
</dbReference>
<feature type="repeat" description="HEAT" evidence="9">
    <location>
        <begin position="424"/>
        <end position="462"/>
    </location>
</feature>
<evidence type="ECO:0000313" key="12">
    <source>
        <dbReference type="Proteomes" id="UP000036987"/>
    </source>
</evidence>
<evidence type="ECO:0000256" key="6">
    <source>
        <dbReference type="ARBA" id="ARBA00022927"/>
    </source>
</evidence>
<protein>
    <submittedName>
        <fullName evidence="11">Putative Importin beta-3</fullName>
    </submittedName>
</protein>
<dbReference type="Pfam" id="PF13513">
    <property type="entry name" value="HEAT_EZ"/>
    <property type="match status" value="1"/>
</dbReference>
<gene>
    <name evidence="11" type="ORF">ZOSMA_303G00080</name>
</gene>
<feature type="domain" description="TOG" evidence="10">
    <location>
        <begin position="373"/>
        <end position="612"/>
    </location>
</feature>
<dbReference type="STRING" id="29655.A0A0K9PCL9"/>
<evidence type="ECO:0000256" key="7">
    <source>
        <dbReference type="ARBA" id="ARBA00022990"/>
    </source>
</evidence>
<dbReference type="Gene3D" id="1.25.10.10">
    <property type="entry name" value="Leucine-rich Repeat Variant"/>
    <property type="match status" value="1"/>
</dbReference>
<evidence type="ECO:0000313" key="11">
    <source>
        <dbReference type="EMBL" id="KMZ65965.1"/>
    </source>
</evidence>
<dbReference type="Pfam" id="PF25780">
    <property type="entry name" value="TPR_IPO5"/>
    <property type="match status" value="1"/>
</dbReference>
<dbReference type="Pfam" id="PF02985">
    <property type="entry name" value="HEAT"/>
    <property type="match status" value="1"/>
</dbReference>
<dbReference type="PROSITE" id="PS50077">
    <property type="entry name" value="HEAT_REPEAT"/>
    <property type="match status" value="1"/>
</dbReference>
<dbReference type="InterPro" id="IPR016024">
    <property type="entry name" value="ARM-type_fold"/>
</dbReference>
<evidence type="ECO:0000256" key="9">
    <source>
        <dbReference type="PROSITE-ProRule" id="PRU00103"/>
    </source>
</evidence>
<dbReference type="GO" id="GO:0005634">
    <property type="term" value="C:nucleus"/>
    <property type="evidence" value="ECO:0000318"/>
    <property type="project" value="GO_Central"/>
</dbReference>
<dbReference type="GO" id="GO:0008139">
    <property type="term" value="F:nuclear localization sequence binding"/>
    <property type="evidence" value="ECO:0000318"/>
    <property type="project" value="GO_Central"/>
</dbReference>
<dbReference type="InterPro" id="IPR021133">
    <property type="entry name" value="HEAT_type_2"/>
</dbReference>
<dbReference type="Pfam" id="PF18829">
    <property type="entry name" value="Importin_rep_6"/>
    <property type="match status" value="1"/>
</dbReference>
<evidence type="ECO:0000256" key="4">
    <source>
        <dbReference type="ARBA" id="ARBA00022490"/>
    </source>
</evidence>
<evidence type="ECO:0000256" key="5">
    <source>
        <dbReference type="ARBA" id="ARBA00022737"/>
    </source>
</evidence>
<dbReference type="InterPro" id="IPR041389">
    <property type="entry name" value="Importin_rep_6"/>
</dbReference>
<dbReference type="SMART" id="SM01349">
    <property type="entry name" value="TOG"/>
    <property type="match status" value="1"/>
</dbReference>
<keyword evidence="12" id="KW-1185">Reference proteome</keyword>
<comment type="caution">
    <text evidence="11">The sequence shown here is derived from an EMBL/GenBank/DDBJ whole genome shotgun (WGS) entry which is preliminary data.</text>
</comment>
<keyword evidence="8" id="KW-0539">Nucleus</keyword>
<evidence type="ECO:0000256" key="1">
    <source>
        <dbReference type="ARBA" id="ARBA00004123"/>
    </source>
</evidence>
<keyword evidence="3" id="KW-0813">Transport</keyword>
<sequence length="1118" mass="123537">MDQQQQMAVVLGQDLAAFEALINHLMSSANDQRSQAESLFNLCCSAQPDALVTKLAQILHSSPHLELRAMSAILLRKQLTRIGGGGDEDGSTDGYLWTRLNPATQTSLKSILLSTVQREEAKTITRKLCDTVSELAGNLLPDNAWPELLPFMFQSVTSDSPKLQESALLIFSQLAQYIGETLIPHLQTLHTVFLTCLSSSSATADVRIAALGASINLIQCLTDSSDRDRFQDLLPAMMMTLTEALNSGQEVTAKEALELLIDLAGAEPRFLRRQLVEVVGSMLQISEADSLEEGTRHLAVEFVITLAEAREQAPGMMRKLPQFMGRLFAVLMKMLLDIEDEPTWHSAEVEEEDAGESSNYNVGQECLDRLSIALGGNTIIPVVSELLPSYLAAPEWQKHHAALITLAQIAEGCSKVMIKNLEQVVSMVLKSFHDPHPRVRWAAINAVGQLSTDLGPDLQVRYHQLVLPALASAMDDFQNPRAHAASAVLNFTEGCSPDILTPYLDGIVSKLLILLQNGKQMVQEGALTALASVADTSQEQFQKYYDTVMPYLKAILVNATDKSNRMLRAKSMECISLVGMAVGKEKFRDDAKQVMEVLMSLQGAQLESDDPTTNYMLQAWARLCKCLGQDFLPYMNVVMPPLLQSAQLKPDVTVTSADSGDEDDEDDDSFETITLGDKRIGIKTSVLEEKATACNMLCCYADELKEGFFPWIDQVAPTLVPLLKFYFHEDVRKAAVSGMPDLLRSAKLAVEKGLAQGFNESYIKKLSDYIIPALVEALPKEPDVDICSSMLESLNECIQISGHLLDINQVKSIVDELKTLITASATRKKERADRTKAEDFDEEERELLVEENQQEEEVFCQIGDVLGALIKLFKSSFLPFFDELSTYITPMWGKDKTAEERRIAICIFDDVAEQCREAALKYYDTYLPFLLEACNDENPDVRQAAVYGIGVCAEFGSSVFKPLVGEALSRLNNVIRQPDALLPDNVMAYDNAVSALGKVCVFHRECIDAAQVVPAWLSCLPIKGDLVEAKIVHDQLCSMVERSDRELLGPNNQFLSKIIAVFAEIICDGKDLATEETASRIINLLRQLQQTLPPAVFASTWSSLLPQHQLALQSIFSS</sequence>
<evidence type="ECO:0000256" key="2">
    <source>
        <dbReference type="ARBA" id="ARBA00004496"/>
    </source>
</evidence>
<dbReference type="OrthoDB" id="543373at2759"/>
<evidence type="ECO:0000259" key="10">
    <source>
        <dbReference type="SMART" id="SM01349"/>
    </source>
</evidence>
<dbReference type="Proteomes" id="UP000036987">
    <property type="component" value="Unassembled WGS sequence"/>
</dbReference>
<organism evidence="11 12">
    <name type="scientific">Zostera marina</name>
    <name type="common">Eelgrass</name>
    <dbReference type="NCBI Taxonomy" id="29655"/>
    <lineage>
        <taxon>Eukaryota</taxon>
        <taxon>Viridiplantae</taxon>
        <taxon>Streptophyta</taxon>
        <taxon>Embryophyta</taxon>
        <taxon>Tracheophyta</taxon>
        <taxon>Spermatophyta</taxon>
        <taxon>Magnoliopsida</taxon>
        <taxon>Liliopsida</taxon>
        <taxon>Zosteraceae</taxon>
        <taxon>Zostera</taxon>
    </lineage>
</organism>
<dbReference type="AlphaFoldDB" id="A0A0K9PCL9"/>
<keyword evidence="6" id="KW-0653">Protein transport</keyword>
<dbReference type="InterPro" id="IPR040122">
    <property type="entry name" value="Importin_beta"/>
</dbReference>
<dbReference type="InterPro" id="IPR000357">
    <property type="entry name" value="HEAT"/>
</dbReference>
<accession>A0A0K9PCL9</accession>
<comment type="subcellular location">
    <subcellularLocation>
        <location evidence="2">Cytoplasm</location>
    </subcellularLocation>
    <subcellularLocation>
        <location evidence="1">Nucleus</location>
    </subcellularLocation>
</comment>